<dbReference type="SUPFAM" id="SSF50891">
    <property type="entry name" value="Cyclophilin-like"/>
    <property type="match status" value="1"/>
</dbReference>
<sequence>MRFFLYLSDLEILGDGSESIYGGTFNDENFQIKHDQAYLFSMDNQGPNTNGSQFFNTTSEVSHLDGKHVVFGHVVSGQLVVDVIDNVPIDTNGRPSQDVVIDQCGQLILCSTHRFRAFVNLRNIAFYD</sequence>
<evidence type="ECO:0000313" key="4">
    <source>
        <dbReference type="Proteomes" id="UP000663842"/>
    </source>
</evidence>
<proteinExistence type="inferred from homology"/>
<reference evidence="3" key="1">
    <citation type="submission" date="2021-02" db="EMBL/GenBank/DDBJ databases">
        <authorList>
            <person name="Nowell W R."/>
        </authorList>
    </citation>
    <scope>NUCLEOTIDE SEQUENCE</scope>
</reference>
<keyword evidence="1" id="KW-0697">Rotamase</keyword>
<dbReference type="PANTHER" id="PTHR11071">
    <property type="entry name" value="PEPTIDYL-PROLYL CIS-TRANS ISOMERASE"/>
    <property type="match status" value="1"/>
</dbReference>
<dbReference type="PROSITE" id="PS50072">
    <property type="entry name" value="CSA_PPIASE_2"/>
    <property type="match status" value="1"/>
</dbReference>
<dbReference type="Pfam" id="PF00160">
    <property type="entry name" value="Pro_isomerase"/>
    <property type="match status" value="1"/>
</dbReference>
<dbReference type="PRINTS" id="PR00153">
    <property type="entry name" value="CSAPPISMRASE"/>
</dbReference>
<evidence type="ECO:0000313" key="3">
    <source>
        <dbReference type="EMBL" id="CAF4296126.1"/>
    </source>
</evidence>
<organism evidence="3 4">
    <name type="scientific">Rotaria magnacalcarata</name>
    <dbReference type="NCBI Taxonomy" id="392030"/>
    <lineage>
        <taxon>Eukaryota</taxon>
        <taxon>Metazoa</taxon>
        <taxon>Spiralia</taxon>
        <taxon>Gnathifera</taxon>
        <taxon>Rotifera</taxon>
        <taxon>Eurotatoria</taxon>
        <taxon>Bdelloidea</taxon>
        <taxon>Philodinida</taxon>
        <taxon>Philodinidae</taxon>
        <taxon>Rotaria</taxon>
    </lineage>
</organism>
<comment type="caution">
    <text evidence="3">The sequence shown here is derived from an EMBL/GenBank/DDBJ whole genome shotgun (WGS) entry which is preliminary data.</text>
</comment>
<accession>A0A820HHP9</accession>
<protein>
    <recommendedName>
        <fullName evidence="1">Peptidyl-prolyl cis-trans isomerase</fullName>
        <shortName evidence="1">PPIase</shortName>
        <ecNumber evidence="1">5.2.1.8</ecNumber>
    </recommendedName>
</protein>
<dbReference type="EMBL" id="CAJOBF010010758">
    <property type="protein sequence ID" value="CAF4296126.1"/>
    <property type="molecule type" value="Genomic_DNA"/>
</dbReference>
<evidence type="ECO:0000256" key="1">
    <source>
        <dbReference type="RuleBase" id="RU363019"/>
    </source>
</evidence>
<dbReference type="Gene3D" id="2.40.100.10">
    <property type="entry name" value="Cyclophilin-like"/>
    <property type="match status" value="1"/>
</dbReference>
<keyword evidence="1" id="KW-0413">Isomerase</keyword>
<evidence type="ECO:0000259" key="2">
    <source>
        <dbReference type="PROSITE" id="PS50072"/>
    </source>
</evidence>
<comment type="catalytic activity">
    <reaction evidence="1">
        <text>[protein]-peptidylproline (omega=180) = [protein]-peptidylproline (omega=0)</text>
        <dbReference type="Rhea" id="RHEA:16237"/>
        <dbReference type="Rhea" id="RHEA-COMP:10747"/>
        <dbReference type="Rhea" id="RHEA-COMP:10748"/>
        <dbReference type="ChEBI" id="CHEBI:83833"/>
        <dbReference type="ChEBI" id="CHEBI:83834"/>
        <dbReference type="EC" id="5.2.1.8"/>
    </reaction>
</comment>
<dbReference type="Proteomes" id="UP000663842">
    <property type="component" value="Unassembled WGS sequence"/>
</dbReference>
<comment type="similarity">
    <text evidence="1">Belongs to the cyclophilin-type PPIase family.</text>
</comment>
<feature type="domain" description="PPIase cyclophilin-type" evidence="2">
    <location>
        <begin position="1"/>
        <end position="106"/>
    </location>
</feature>
<name>A0A820HHP9_9BILA</name>
<dbReference type="InterPro" id="IPR002130">
    <property type="entry name" value="Cyclophilin-type_PPIase_dom"/>
</dbReference>
<dbReference type="GO" id="GO:0006457">
    <property type="term" value="P:protein folding"/>
    <property type="evidence" value="ECO:0007669"/>
    <property type="project" value="TreeGrafter"/>
</dbReference>
<dbReference type="PANTHER" id="PTHR11071:SF561">
    <property type="entry name" value="PEPTIDYL-PROLYL CIS-TRANS ISOMERASE D-RELATED"/>
    <property type="match status" value="1"/>
</dbReference>
<dbReference type="GO" id="GO:0003755">
    <property type="term" value="F:peptidyl-prolyl cis-trans isomerase activity"/>
    <property type="evidence" value="ECO:0007669"/>
    <property type="project" value="UniProtKB-UniRule"/>
</dbReference>
<dbReference type="GO" id="GO:0016018">
    <property type="term" value="F:cyclosporin A binding"/>
    <property type="evidence" value="ECO:0007669"/>
    <property type="project" value="TreeGrafter"/>
</dbReference>
<dbReference type="GO" id="GO:0005737">
    <property type="term" value="C:cytoplasm"/>
    <property type="evidence" value="ECO:0007669"/>
    <property type="project" value="TreeGrafter"/>
</dbReference>
<dbReference type="AlphaFoldDB" id="A0A820HHP9"/>
<comment type="function">
    <text evidence="1">PPIases accelerate the folding of proteins. It catalyzes the cis-trans isomerization of proline imidic peptide bonds in oligopeptides.</text>
</comment>
<dbReference type="InterPro" id="IPR029000">
    <property type="entry name" value="Cyclophilin-like_dom_sf"/>
</dbReference>
<gene>
    <name evidence="3" type="ORF">UXM345_LOCUS33150</name>
</gene>
<dbReference type="EC" id="5.2.1.8" evidence="1"/>